<accession>A0A1W2CRP0</accession>
<dbReference type="OrthoDB" id="2484068at2"/>
<dbReference type="EMBL" id="FWYB01000004">
    <property type="protein sequence ID" value="SMC87328.1"/>
    <property type="molecule type" value="Genomic_DNA"/>
</dbReference>
<keyword evidence="2" id="KW-1185">Reference proteome</keyword>
<protein>
    <submittedName>
        <fullName evidence="1">Uncharacterized protein</fullName>
    </submittedName>
</protein>
<evidence type="ECO:0000313" key="1">
    <source>
        <dbReference type="EMBL" id="SMC87328.1"/>
    </source>
</evidence>
<evidence type="ECO:0000313" key="2">
    <source>
        <dbReference type="Proteomes" id="UP000192678"/>
    </source>
</evidence>
<sequence>MGKKSIDIEQFKGGKVPQDSVNLKYISNSHTHHNMNHCSNQLIRITKILIILFSSLVTAKAQTIQLKTRYSTISIDGKGFIQSIKDLKTNKEYHPKGYSSPLMSLSNDKTVIYPVKAVYDQKQKLIVLNYTNGSIAKVKVEQKKEYFRFQLLSLSKEKAIDNIIWGPYKTNISKTIGDVLGVVRDDDFAIGMLGLNDNTTGGPPTGGDMSFMYYFIHSPDPVKYPLPPHLKEGQTFTIGGDGINDVAFYSRPEEYFRMNYGNGATLEPAFGSVICMHSRDRRKEQMIRFPVLPDNLDGKANSARYQLVLPTDAGFIGSAMALYACPDSLGLKTIEEIVLKEGLPHPEIDGKWIKDPKSYRPDIAWRGVHDSLITYAHRLGLKSIQDEGWGEYYPNRANRWNGKKINFKSASEMTIPEYGALMEKNNLRWGLHTLCEFLQPGNNSDVSPVPNDSLAIMQRTVITKDLSAVDTVITVEDSAYFNEFGGWEGNHTNVLKIGKELIEYNGITATKPYTFLNVKRGFHGTTRGSFKAGTTIVKLQPNCYRGFAPDMNLQEVYGDYYGKWLTDGGMDYIDFDGLESCIYQGHGQYSFKRFFGKLFESYKKNGGKYLRVMGSAIGEGSWHYMSVCNVGGGDHMFSPVSNKWGIEGKDMRYVFQSSYLPATFGIIDLGSDWTMYDAENLQAKSIGWDATYMLGLSERAVENCSEKDAIFKAYRTWENLREEMDFSKILKEKLKDLNYKFHLEQTGKKSFVLYPVRENRFRNQEFTTNGTSYELKNEFDNQPLEFAVRVYAEKGEQANGIKITLQNGKQLLIDRKLSDREFIICKGNSLYIADKFRKKQEELFANVNLILPNGQSQFTVAALNESNKKIKLELVVNTIGKGEEIK</sequence>
<dbReference type="RefSeq" id="WP_084289303.1">
    <property type="nucleotide sequence ID" value="NZ_FWYB01000004.1"/>
</dbReference>
<organism evidence="1 2">
    <name type="scientific">Pedobacter nyackensis</name>
    <dbReference type="NCBI Taxonomy" id="475255"/>
    <lineage>
        <taxon>Bacteria</taxon>
        <taxon>Pseudomonadati</taxon>
        <taxon>Bacteroidota</taxon>
        <taxon>Sphingobacteriia</taxon>
        <taxon>Sphingobacteriales</taxon>
        <taxon>Sphingobacteriaceae</taxon>
        <taxon>Pedobacter</taxon>
    </lineage>
</organism>
<proteinExistence type="predicted"/>
<gene>
    <name evidence="1" type="ORF">SAMN04488101_104196</name>
</gene>
<dbReference type="Proteomes" id="UP000192678">
    <property type="component" value="Unassembled WGS sequence"/>
</dbReference>
<name>A0A1W2CRP0_9SPHI</name>
<dbReference type="STRING" id="475255.SAMN04488101_104196"/>
<dbReference type="AlphaFoldDB" id="A0A1W2CRP0"/>
<reference evidence="1 2" key="1">
    <citation type="submission" date="2017-04" db="EMBL/GenBank/DDBJ databases">
        <authorList>
            <person name="Afonso C.L."/>
            <person name="Miller P.J."/>
            <person name="Scott M.A."/>
            <person name="Spackman E."/>
            <person name="Goraichik I."/>
            <person name="Dimitrov K.M."/>
            <person name="Suarez D.L."/>
            <person name="Swayne D.E."/>
        </authorList>
    </citation>
    <scope>NUCLEOTIDE SEQUENCE [LARGE SCALE GENOMIC DNA]</scope>
    <source>
        <strain evidence="1 2">DSM 19625</strain>
    </source>
</reference>